<dbReference type="GO" id="GO:0005789">
    <property type="term" value="C:endoplasmic reticulum membrane"/>
    <property type="evidence" value="ECO:0007669"/>
    <property type="project" value="UniProtKB-SubCell"/>
</dbReference>
<evidence type="ECO:0000256" key="11">
    <source>
        <dbReference type="ARBA" id="ARBA00023136"/>
    </source>
</evidence>
<dbReference type="InterPro" id="IPR036424">
    <property type="entry name" value="UPP_synth-like_sf"/>
</dbReference>
<keyword evidence="10" id="KW-1133">Transmembrane helix</keyword>
<organism evidence="14 15">
    <name type="scientific">Mesorhabditis spiculigera</name>
    <dbReference type="NCBI Taxonomy" id="96644"/>
    <lineage>
        <taxon>Eukaryota</taxon>
        <taxon>Metazoa</taxon>
        <taxon>Ecdysozoa</taxon>
        <taxon>Nematoda</taxon>
        <taxon>Chromadorea</taxon>
        <taxon>Rhabditida</taxon>
        <taxon>Rhabditina</taxon>
        <taxon>Rhabditomorpha</taxon>
        <taxon>Rhabditoidea</taxon>
        <taxon>Rhabditidae</taxon>
        <taxon>Mesorhabditinae</taxon>
        <taxon>Mesorhabditis</taxon>
    </lineage>
</organism>
<evidence type="ECO:0000256" key="4">
    <source>
        <dbReference type="ARBA" id="ARBA00005432"/>
    </source>
</evidence>
<comment type="pathway">
    <text evidence="3">Protein modification; protein glycosylation.</text>
</comment>
<dbReference type="Proteomes" id="UP001177023">
    <property type="component" value="Unassembled WGS sequence"/>
</dbReference>
<evidence type="ECO:0000313" key="15">
    <source>
        <dbReference type="Proteomes" id="UP001177023"/>
    </source>
</evidence>
<feature type="non-terminal residue" evidence="14">
    <location>
        <position position="1"/>
    </location>
</feature>
<dbReference type="GO" id="GO:1904423">
    <property type="term" value="C:dehydrodolichyl diphosphate synthase complex"/>
    <property type="evidence" value="ECO:0007669"/>
    <property type="project" value="InterPro"/>
</dbReference>
<evidence type="ECO:0000256" key="8">
    <source>
        <dbReference type="ARBA" id="ARBA00022824"/>
    </source>
</evidence>
<evidence type="ECO:0000256" key="10">
    <source>
        <dbReference type="ARBA" id="ARBA00022989"/>
    </source>
</evidence>
<keyword evidence="9" id="KW-0460">Magnesium</keyword>
<sequence length="220" mass="25100">MFDWIVVIVKVVTEIVRSGCDFLGWSTVWLRDVIKESQMQRSYLLLKTPQHLAVTFTEKKKIKLNELRRFLELCRSSGVRRVSLYDPWGECLALSAFLKNSADKMDILHDEEFPDVREAAFAVQLLGPLSGRELVLQSIRELLPTPGQLTMEAFDSQLQKHGVPEPNILLKIGQLPTMAGYPPLAIRVTEIVLARRLPTTRSSFYNALSDYSKRDIRLGK</sequence>
<keyword evidence="8" id="KW-0256">Endoplasmic reticulum</keyword>
<dbReference type="EC" id="2.5.1.87" evidence="5"/>
<keyword evidence="7" id="KW-0812">Transmembrane</keyword>
<dbReference type="SUPFAM" id="SSF64005">
    <property type="entry name" value="Undecaprenyl diphosphate synthase"/>
    <property type="match status" value="1"/>
</dbReference>
<comment type="caution">
    <text evidence="14">The sequence shown here is derived from an EMBL/GenBank/DDBJ whole genome shotgun (WGS) entry which is preliminary data.</text>
</comment>
<dbReference type="EMBL" id="CATQJA010001274">
    <property type="protein sequence ID" value="CAJ0566583.1"/>
    <property type="molecule type" value="Genomic_DNA"/>
</dbReference>
<comment type="cofactor">
    <cofactor evidence="1">
        <name>Mg(2+)</name>
        <dbReference type="ChEBI" id="CHEBI:18420"/>
    </cofactor>
</comment>
<dbReference type="Gene3D" id="3.40.1180.10">
    <property type="entry name" value="Decaprenyl diphosphate synthase-like"/>
    <property type="match status" value="1"/>
</dbReference>
<evidence type="ECO:0000256" key="9">
    <source>
        <dbReference type="ARBA" id="ARBA00022842"/>
    </source>
</evidence>
<protein>
    <recommendedName>
        <fullName evidence="5">ditrans,polycis-polyprenyl diphosphate synthase [(2E,6E)-farnesyldiphosphate specific]</fullName>
        <ecNumber evidence="5">2.5.1.87</ecNumber>
    </recommendedName>
</protein>
<keyword evidence="11" id="KW-0472">Membrane</keyword>
<evidence type="ECO:0000256" key="1">
    <source>
        <dbReference type="ARBA" id="ARBA00001946"/>
    </source>
</evidence>
<evidence type="ECO:0000256" key="7">
    <source>
        <dbReference type="ARBA" id="ARBA00022692"/>
    </source>
</evidence>
<reference evidence="14" key="1">
    <citation type="submission" date="2023-06" db="EMBL/GenBank/DDBJ databases">
        <authorList>
            <person name="Delattre M."/>
        </authorList>
    </citation>
    <scope>NUCLEOTIDE SEQUENCE</scope>
    <source>
        <strain evidence="14">AF72</strain>
    </source>
</reference>
<gene>
    <name evidence="14" type="ORF">MSPICULIGERA_LOCUS23689</name>
    <name evidence="13" type="ORF">MSPICULIGERA_LOCUS5177</name>
</gene>
<comment type="catalytic activity">
    <reaction evidence="12">
        <text>n isopentenyl diphosphate + (2E,6E)-farnesyl diphosphate = a di-trans,poly-cis-polyprenyl diphosphate + n diphosphate</text>
        <dbReference type="Rhea" id="RHEA:53008"/>
        <dbReference type="Rhea" id="RHEA-COMP:19494"/>
        <dbReference type="ChEBI" id="CHEBI:33019"/>
        <dbReference type="ChEBI" id="CHEBI:128769"/>
        <dbReference type="ChEBI" id="CHEBI:136960"/>
        <dbReference type="ChEBI" id="CHEBI:175763"/>
        <dbReference type="EC" id="2.5.1.87"/>
    </reaction>
</comment>
<name>A0AA36DEE0_9BILA</name>
<keyword evidence="15" id="KW-1185">Reference proteome</keyword>
<dbReference type="AlphaFoldDB" id="A0AA36DEE0"/>
<comment type="subcellular location">
    <subcellularLocation>
        <location evidence="2">Endoplasmic reticulum membrane</location>
    </subcellularLocation>
</comment>
<keyword evidence="6" id="KW-0808">Transferase</keyword>
<accession>A0AA36DEE0</accession>
<dbReference type="EMBL" id="CATQJA010002706">
    <property type="protein sequence ID" value="CAJ0585677.1"/>
    <property type="molecule type" value="Genomic_DNA"/>
</dbReference>
<evidence type="ECO:0000313" key="13">
    <source>
        <dbReference type="EMBL" id="CAJ0566583.1"/>
    </source>
</evidence>
<proteinExistence type="inferred from homology"/>
<evidence type="ECO:0000313" key="14">
    <source>
        <dbReference type="EMBL" id="CAJ0585677.1"/>
    </source>
</evidence>
<evidence type="ECO:0000256" key="3">
    <source>
        <dbReference type="ARBA" id="ARBA00004922"/>
    </source>
</evidence>
<dbReference type="GO" id="GO:0045547">
    <property type="term" value="F:ditrans,polycis-polyprenyl diphosphate synthase [(2E,6E)-farnesyl diphosphate specific] activity"/>
    <property type="evidence" value="ECO:0007669"/>
    <property type="project" value="UniProtKB-EC"/>
</dbReference>
<comment type="similarity">
    <text evidence="4">Belongs to the UPP synthase family.</text>
</comment>
<evidence type="ECO:0000256" key="6">
    <source>
        <dbReference type="ARBA" id="ARBA00022679"/>
    </source>
</evidence>
<evidence type="ECO:0000256" key="2">
    <source>
        <dbReference type="ARBA" id="ARBA00004586"/>
    </source>
</evidence>
<dbReference type="PANTHER" id="PTHR21528:SF0">
    <property type="entry name" value="DEHYDRODOLICHYL DIPHOSPHATE SYNTHASE COMPLEX SUBUNIT NUS1"/>
    <property type="match status" value="1"/>
</dbReference>
<dbReference type="InterPro" id="IPR038887">
    <property type="entry name" value="Nus1/NgBR"/>
</dbReference>
<evidence type="ECO:0000256" key="12">
    <source>
        <dbReference type="ARBA" id="ARBA00047353"/>
    </source>
</evidence>
<dbReference type="PANTHER" id="PTHR21528">
    <property type="entry name" value="DEHYDRODOLICHYL DIPHOSPHATE SYNTHASE COMPLEX SUBUNIT NUS1"/>
    <property type="match status" value="1"/>
</dbReference>
<evidence type="ECO:0000256" key="5">
    <source>
        <dbReference type="ARBA" id="ARBA00012596"/>
    </source>
</evidence>